<organism evidence="3">
    <name type="scientific">marine sediment metagenome</name>
    <dbReference type="NCBI Taxonomy" id="412755"/>
    <lineage>
        <taxon>unclassified sequences</taxon>
        <taxon>metagenomes</taxon>
        <taxon>ecological metagenomes</taxon>
    </lineage>
</organism>
<dbReference type="InterPro" id="IPR051396">
    <property type="entry name" value="Bact_Antivir_Def_Nuclease"/>
</dbReference>
<dbReference type="PANTHER" id="PTHR43581:SF2">
    <property type="entry name" value="EXCINUCLEASE ATPASE SUBUNIT"/>
    <property type="match status" value="1"/>
</dbReference>
<dbReference type="InterPro" id="IPR041685">
    <property type="entry name" value="AAA_GajA/Old/RecF-like"/>
</dbReference>
<dbReference type="InterPro" id="IPR034139">
    <property type="entry name" value="TOPRIM_OLD"/>
</dbReference>
<dbReference type="InterPro" id="IPR027417">
    <property type="entry name" value="P-loop_NTPase"/>
</dbReference>
<dbReference type="SUPFAM" id="SSF52540">
    <property type="entry name" value="P-loop containing nucleoside triphosphate hydrolases"/>
    <property type="match status" value="1"/>
</dbReference>
<evidence type="ECO:0000259" key="2">
    <source>
        <dbReference type="Pfam" id="PF20469"/>
    </source>
</evidence>
<feature type="domain" description="OLD protein-like TOPRIM" evidence="2">
    <location>
        <begin position="288"/>
        <end position="353"/>
    </location>
</feature>
<reference evidence="3" key="1">
    <citation type="journal article" date="2015" name="Nature">
        <title>Complex archaea that bridge the gap between prokaryotes and eukaryotes.</title>
        <authorList>
            <person name="Spang A."/>
            <person name="Saw J.H."/>
            <person name="Jorgensen S.L."/>
            <person name="Zaremba-Niedzwiedzka K."/>
            <person name="Martijn J."/>
            <person name="Lind A.E."/>
            <person name="van Eijk R."/>
            <person name="Schleper C."/>
            <person name="Guy L."/>
            <person name="Ettema T.J."/>
        </authorList>
    </citation>
    <scope>NUCLEOTIDE SEQUENCE</scope>
</reference>
<protein>
    <submittedName>
        <fullName evidence="3">Uncharacterized protein</fullName>
    </submittedName>
</protein>
<feature type="non-terminal residue" evidence="3">
    <location>
        <position position="1"/>
    </location>
</feature>
<evidence type="ECO:0000313" key="3">
    <source>
        <dbReference type="EMBL" id="KKL16044.1"/>
    </source>
</evidence>
<dbReference type="Gene3D" id="3.40.50.300">
    <property type="entry name" value="P-loop containing nucleotide triphosphate hydrolases"/>
    <property type="match status" value="1"/>
</dbReference>
<evidence type="ECO:0000259" key="1">
    <source>
        <dbReference type="Pfam" id="PF13175"/>
    </source>
</evidence>
<dbReference type="CDD" id="cd01026">
    <property type="entry name" value="TOPRIM_OLD"/>
    <property type="match status" value="1"/>
</dbReference>
<proteinExistence type="predicted"/>
<name>A0A0F9B269_9ZZZZ</name>
<dbReference type="Pfam" id="PF20469">
    <property type="entry name" value="OLD-like_TOPRIM"/>
    <property type="match status" value="1"/>
</dbReference>
<dbReference type="AlphaFoldDB" id="A0A0F9B269"/>
<sequence length="486" mass="56714">SLQFNKFQELPSQFKEEDKIVFLSIFDEVKRHKTMVYEILSKNEDDVPNGLIEEINNILMQTCEKLNIFQKRLENNLLLNKLRAIFMDLKGIKDLNQEFKHVIELIMPNINLELSFLEINDNELFKEAIIEIDSFSLFEQGTGHQSYFVIALKLLKIKSIINTIHVNSVFLAIEEPEAHLHPHLQRQLIENLKLFQKKFKDKFEIDIQFIITSHSSNVIKKIEYNELRILRKNRKGFTDCTEIPDKILDIILDKILGAQKGNIKLRKRKKQPLISIFSKIFSFYPEIFFSKIVILGEGQTEEGAIPVFASTLYMDFDTFGISYLNTEGEGNIEYYTNILYAFSIPYLYVKDKDKSQNILGLENAYITERKAFENEILENVPLHKILNVFTELYEDDTINNFCNEMKNKEPLLSTLNDIDKIYEFIKDNPNPYKGLKKLFLTWLKKRKSLMLGKLIAQKCVSDEIPNVYKKIITDAVNYTKNGGLSG</sequence>
<accession>A0A0F9B269</accession>
<feature type="domain" description="Endonuclease GajA/Old nuclease/RecF-like AAA" evidence="1">
    <location>
        <begin position="13"/>
        <end position="219"/>
    </location>
</feature>
<dbReference type="PANTHER" id="PTHR43581">
    <property type="entry name" value="ATP/GTP PHOSPHATASE"/>
    <property type="match status" value="1"/>
</dbReference>
<gene>
    <name evidence="3" type="ORF">LCGC14_2499530</name>
</gene>
<comment type="caution">
    <text evidence="3">The sequence shown here is derived from an EMBL/GenBank/DDBJ whole genome shotgun (WGS) entry which is preliminary data.</text>
</comment>
<dbReference type="EMBL" id="LAZR01039819">
    <property type="protein sequence ID" value="KKL16044.1"/>
    <property type="molecule type" value="Genomic_DNA"/>
</dbReference>
<dbReference type="Pfam" id="PF13175">
    <property type="entry name" value="AAA_15"/>
    <property type="match status" value="1"/>
</dbReference>